<evidence type="ECO:0000256" key="4">
    <source>
        <dbReference type="SAM" id="MobiDB-lite"/>
    </source>
</evidence>
<feature type="signal peptide" evidence="5">
    <location>
        <begin position="1"/>
        <end position="23"/>
    </location>
</feature>
<dbReference type="Proteomes" id="UP000502297">
    <property type="component" value="Chromosome"/>
</dbReference>
<dbReference type="InterPro" id="IPR050361">
    <property type="entry name" value="MPP/UQCRC_Complex"/>
</dbReference>
<dbReference type="GO" id="GO:0006508">
    <property type="term" value="P:proteolysis"/>
    <property type="evidence" value="ECO:0007669"/>
    <property type="project" value="InterPro"/>
</dbReference>
<gene>
    <name evidence="8" type="ORF">G8E00_05840</name>
</gene>
<evidence type="ECO:0000256" key="5">
    <source>
        <dbReference type="SAM" id="SignalP"/>
    </source>
</evidence>
<evidence type="ECO:0000259" key="7">
    <source>
        <dbReference type="Pfam" id="PF05193"/>
    </source>
</evidence>
<accession>A0A6G8RUB1</accession>
<evidence type="ECO:0000256" key="2">
    <source>
        <dbReference type="ARBA" id="ARBA00007261"/>
    </source>
</evidence>
<evidence type="ECO:0000313" key="9">
    <source>
        <dbReference type="Proteomes" id="UP000502297"/>
    </source>
</evidence>
<dbReference type="InterPro" id="IPR007863">
    <property type="entry name" value="Peptidase_M16_C"/>
</dbReference>
<dbReference type="GO" id="GO:0004222">
    <property type="term" value="F:metalloendopeptidase activity"/>
    <property type="evidence" value="ECO:0007669"/>
    <property type="project" value="InterPro"/>
</dbReference>
<dbReference type="SUPFAM" id="SSF63411">
    <property type="entry name" value="LuxS/MPP-like metallohydrolase"/>
    <property type="match status" value="4"/>
</dbReference>
<dbReference type="Gene3D" id="3.30.830.10">
    <property type="entry name" value="Metalloenzyme, LuxS/M16 peptidase-like"/>
    <property type="match status" value="4"/>
</dbReference>
<dbReference type="InterPro" id="IPR011765">
    <property type="entry name" value="Pept_M16_N"/>
</dbReference>
<dbReference type="Pfam" id="PF00675">
    <property type="entry name" value="Peptidase_M16"/>
    <property type="match status" value="1"/>
</dbReference>
<dbReference type="KEGG" id="asha:G8E00_05840"/>
<evidence type="ECO:0000256" key="3">
    <source>
        <dbReference type="RuleBase" id="RU004447"/>
    </source>
</evidence>
<dbReference type="PANTHER" id="PTHR11851">
    <property type="entry name" value="METALLOPROTEASE"/>
    <property type="match status" value="1"/>
</dbReference>
<feature type="domain" description="Peptidase M16 C-terminal" evidence="7">
    <location>
        <begin position="671"/>
        <end position="848"/>
    </location>
</feature>
<comment type="cofactor">
    <cofactor evidence="1">
        <name>Zn(2+)</name>
        <dbReference type="ChEBI" id="CHEBI:29105"/>
    </cofactor>
</comment>
<comment type="similarity">
    <text evidence="2 3">Belongs to the peptidase M16 family.</text>
</comment>
<dbReference type="EMBL" id="CP049801">
    <property type="protein sequence ID" value="QIO05504.1"/>
    <property type="molecule type" value="Genomic_DNA"/>
</dbReference>
<dbReference type="PROSITE" id="PS00143">
    <property type="entry name" value="INSULINASE"/>
    <property type="match status" value="1"/>
</dbReference>
<feature type="domain" description="Peptidase M16 N-terminal" evidence="6">
    <location>
        <begin position="45"/>
        <end position="189"/>
    </location>
</feature>
<name>A0A6G8RUB1_9GAMM</name>
<dbReference type="GO" id="GO:0046872">
    <property type="term" value="F:metal ion binding"/>
    <property type="evidence" value="ECO:0007669"/>
    <property type="project" value="InterPro"/>
</dbReference>
<dbReference type="RefSeq" id="WP_166222614.1">
    <property type="nucleotide sequence ID" value="NZ_CP049801.1"/>
</dbReference>
<feature type="domain" description="Peptidase M16 C-terminal" evidence="7">
    <location>
        <begin position="200"/>
        <end position="373"/>
    </location>
</feature>
<evidence type="ECO:0000313" key="8">
    <source>
        <dbReference type="EMBL" id="QIO05504.1"/>
    </source>
</evidence>
<organism evidence="8 9">
    <name type="scientific">Acinetobacter shaoyimingii</name>
    <dbReference type="NCBI Taxonomy" id="2715164"/>
    <lineage>
        <taxon>Bacteria</taxon>
        <taxon>Pseudomonadati</taxon>
        <taxon>Pseudomonadota</taxon>
        <taxon>Gammaproteobacteria</taxon>
        <taxon>Moraxellales</taxon>
        <taxon>Moraxellaceae</taxon>
        <taxon>Acinetobacter</taxon>
    </lineage>
</organism>
<protein>
    <submittedName>
        <fullName evidence="8">Insulinase family protein</fullName>
    </submittedName>
</protein>
<dbReference type="Pfam" id="PF05193">
    <property type="entry name" value="Peptidase_M16_C"/>
    <property type="match status" value="2"/>
</dbReference>
<evidence type="ECO:0000259" key="6">
    <source>
        <dbReference type="Pfam" id="PF00675"/>
    </source>
</evidence>
<evidence type="ECO:0000256" key="1">
    <source>
        <dbReference type="ARBA" id="ARBA00001947"/>
    </source>
</evidence>
<dbReference type="InterPro" id="IPR001431">
    <property type="entry name" value="Pept_M16_Zn_BS"/>
</dbReference>
<sequence>MLTRFKTLTLSLFIISVSADALAGSGLVKAEQNIEEYKLDNGLRVVLAPNDKENKVIINTVYLTGSLNDPKGKGGLAHLLEHLAFKGTQNVKGEEFQRRLDQFTLMTNASTDYYSTKYINVVRPEKTVIDEVLYLESERMDKLVLQEKFVPSEINIVMREREVRMDQPSAVLMDQMWKAAYGNESLGRLAIGDLNELQSIKMDELNKFYRTWYAPNNAVIVIAGKFNKADVLKTIDKNFSPIPQRTVPESAKVPPFNINNMKIKEFAVKKGSDLAKYNVYLNSKNENIQAALSFTPYLYTMQPSGHLYKDMVESGISTNVFATTWLDQHFNLVLLGAIYAPNHHAENVKKQLIQSVEKPQKFNATEVNRIKNMVKNAQETMITNSSAVADMISEYMVSQQGDWSKFFKEQKQLQDLSVDEINQILTSFLTSTHRISADIQPTPEDQKKAQTLKEEAAVPSQTLDQKAEQAEPLKDAQVYRAEVSQYLKTSKARLDATEKKIQRGKLKNGMKYALFPTKTRDGKTYVSIDVDFGTEQSMFNKADIIGLTSYLLLRASEQYSLQDIADKSIEASGGASASSSDNGMSIEIVAKTEKFDEFFNFILSVMKNPKFEQSQFDLIKSQSLSSLDRPYTEPGTVSAMALSRLTEIYKPGDLRYHFEPDFAKQQLKLATNDQVKALYQQFFAMDHASIAVTGDFDAKKMKKTLKAEFENWNKKQPYQRLTTPYVEYKAQKLHVLSEPREFGSYLSVMGFPLGAFHADAPAMIVFERILGNSQLSSRLAQELREKNALVYGFNSSLSLDEDEESGALGISANYTAGKSAQVSNSVHKVLKALIEKGVTEQEVEAAKADIMKNRVTVLEDERSIHRMLNPQLYRNKDMNARKKRDQEFAKLTKSDVDAAIKKYIHLDRLIEVMADQYGQPTKEVPKPIPASQLAPIPNQAQPAQTQKRQVKPSQTQPLQIQQPKTQP</sequence>
<keyword evidence="5" id="KW-0732">Signal</keyword>
<dbReference type="AlphaFoldDB" id="A0A6G8RUB1"/>
<feature type="compositionally biased region" description="Polar residues" evidence="4">
    <location>
        <begin position="938"/>
        <end position="967"/>
    </location>
</feature>
<dbReference type="PANTHER" id="PTHR11851:SF49">
    <property type="entry name" value="MITOCHONDRIAL-PROCESSING PEPTIDASE SUBUNIT ALPHA"/>
    <property type="match status" value="1"/>
</dbReference>
<reference evidence="8 9" key="1">
    <citation type="submission" date="2020-03" db="EMBL/GenBank/DDBJ databases">
        <authorList>
            <person name="Zhu W."/>
        </authorList>
    </citation>
    <scope>NUCLEOTIDE SEQUENCE [LARGE SCALE GENOMIC DNA]</scope>
    <source>
        <strain evidence="8 9">323-1</strain>
    </source>
</reference>
<dbReference type="InterPro" id="IPR011249">
    <property type="entry name" value="Metalloenz_LuxS/M16"/>
</dbReference>
<feature type="region of interest" description="Disordered" evidence="4">
    <location>
        <begin position="920"/>
        <end position="967"/>
    </location>
</feature>
<proteinExistence type="inferred from homology"/>
<keyword evidence="9" id="KW-1185">Reference proteome</keyword>
<feature type="chain" id="PRO_5026283109" evidence="5">
    <location>
        <begin position="24"/>
        <end position="967"/>
    </location>
</feature>